<dbReference type="AlphaFoldDB" id="F2FAI3"/>
<dbReference type="HOGENOM" id="CLU_2208324_0_0_9"/>
<dbReference type="EMBL" id="AP012157">
    <property type="protein sequence ID" value="BAK16750.1"/>
    <property type="molecule type" value="Genomic_DNA"/>
</dbReference>
<evidence type="ECO:0000313" key="2">
    <source>
        <dbReference type="EMBL" id="BAK16750.1"/>
    </source>
</evidence>
<proteinExistence type="predicted"/>
<keyword evidence="3" id="KW-1185">Reference proteome</keyword>
<accession>F2FAI3</accession>
<dbReference type="RefSeq" id="WP_014824013.1">
    <property type="nucleotide sequence ID" value="NC_018065.1"/>
</dbReference>
<name>F2FAI3_SOLSS</name>
<keyword evidence="1" id="KW-1133">Transmembrane helix</keyword>
<keyword evidence="1" id="KW-0812">Transmembrane</keyword>
<dbReference type="Proteomes" id="UP000006691">
    <property type="component" value="Chromosome"/>
</dbReference>
<feature type="transmembrane region" description="Helical" evidence="1">
    <location>
        <begin position="83"/>
        <end position="101"/>
    </location>
</feature>
<reference evidence="3" key="1">
    <citation type="submission" date="2011-04" db="EMBL/GenBank/DDBJ databases">
        <title>Genome sequence of Solibacillus silvestris StLB046.</title>
        <authorList>
            <person name="Morohoshi T."/>
            <person name="Someya N."/>
            <person name="Ikeda T."/>
        </authorList>
    </citation>
    <scope>NUCLEOTIDE SEQUENCE [LARGE SCALE GENOMIC DNA]</scope>
    <source>
        <strain evidence="3">StLB046</strain>
    </source>
</reference>
<organism evidence="2 3">
    <name type="scientific">Solibacillus silvestris (strain StLB046)</name>
    <name type="common">Bacillus silvestris</name>
    <dbReference type="NCBI Taxonomy" id="1002809"/>
    <lineage>
        <taxon>Bacteria</taxon>
        <taxon>Bacillati</taxon>
        <taxon>Bacillota</taxon>
        <taxon>Bacilli</taxon>
        <taxon>Bacillales</taxon>
        <taxon>Caryophanaceae</taxon>
        <taxon>Solibacillus</taxon>
    </lineage>
</organism>
<keyword evidence="1" id="KW-0472">Membrane</keyword>
<feature type="transmembrane region" description="Helical" evidence="1">
    <location>
        <begin position="42"/>
        <end position="71"/>
    </location>
</feature>
<dbReference type="eggNOG" id="ENOG50331WA">
    <property type="taxonomic scope" value="Bacteria"/>
</dbReference>
<dbReference type="KEGG" id="siv:SSIL_2327"/>
<gene>
    <name evidence="2" type="ordered locus">SSIL_2327</name>
</gene>
<evidence type="ECO:0000313" key="3">
    <source>
        <dbReference type="Proteomes" id="UP000006691"/>
    </source>
</evidence>
<protein>
    <submittedName>
        <fullName evidence="2">DNA segregation ATPase FtsK/SpoIIIE</fullName>
    </submittedName>
</protein>
<evidence type="ECO:0000256" key="1">
    <source>
        <dbReference type="SAM" id="Phobius"/>
    </source>
</evidence>
<reference evidence="2 3" key="2">
    <citation type="journal article" date="2012" name="J. Biosci. Bioeng.">
        <title>Complete genome sequence and characterization of the N-acylhomoserine lactone-degrading gene of the potato leaf-associated Solibacillus silvestris.</title>
        <authorList>
            <person name="Morohoshi T."/>
            <person name="Tominaga Y."/>
            <person name="Someya N."/>
            <person name="Ikeda T."/>
        </authorList>
    </citation>
    <scope>NUCLEOTIDE SEQUENCE [LARGE SCALE GENOMIC DNA]</scope>
    <source>
        <strain evidence="2 3">StLB046</strain>
    </source>
</reference>
<sequence>MKIFKKIIKYLNKMKNLNIWGDEDEEDLNYSYNNRVQNPYGVIGLLLSGIGFIFPQLGLSIITLVFCIVTYFTFDKEKEDNPWFFYIGILISLAGLMMFITNATHLV</sequence>
<dbReference type="STRING" id="1002809.SSIL_2327"/>